<evidence type="ECO:0000313" key="9">
    <source>
        <dbReference type="Proteomes" id="UP000054903"/>
    </source>
</evidence>
<evidence type="ECO:0000259" key="7">
    <source>
        <dbReference type="PROSITE" id="PS50109"/>
    </source>
</evidence>
<keyword evidence="6" id="KW-0902">Two-component regulatory system</keyword>
<dbReference type="AlphaFoldDB" id="A0A157ZBD4"/>
<dbReference type="Gene3D" id="3.30.565.10">
    <property type="entry name" value="Histidine kinase-like ATPase, C-terminal domain"/>
    <property type="match status" value="1"/>
</dbReference>
<dbReference type="EC" id="2.7.13.3" evidence="2"/>
<dbReference type="InterPro" id="IPR005467">
    <property type="entry name" value="His_kinase_dom"/>
</dbReference>
<dbReference type="PANTHER" id="PTHR43711">
    <property type="entry name" value="TWO-COMPONENT HISTIDINE KINASE"/>
    <property type="match status" value="1"/>
</dbReference>
<dbReference type="CDD" id="cd00075">
    <property type="entry name" value="HATPase"/>
    <property type="match status" value="1"/>
</dbReference>
<dbReference type="Pfam" id="PF02518">
    <property type="entry name" value="HATPase_c"/>
    <property type="match status" value="1"/>
</dbReference>
<dbReference type="Pfam" id="PF01590">
    <property type="entry name" value="GAF"/>
    <property type="match status" value="1"/>
</dbReference>
<dbReference type="Gene3D" id="3.30.450.40">
    <property type="match status" value="1"/>
</dbReference>
<comment type="catalytic activity">
    <reaction evidence="1">
        <text>ATP + protein L-histidine = ADP + protein N-phospho-L-histidine.</text>
        <dbReference type="EC" id="2.7.13.3"/>
    </reaction>
</comment>
<accession>A0A157ZBD4</accession>
<feature type="domain" description="Histidine kinase" evidence="7">
    <location>
        <begin position="189"/>
        <end position="401"/>
    </location>
</feature>
<evidence type="ECO:0000256" key="2">
    <source>
        <dbReference type="ARBA" id="ARBA00012438"/>
    </source>
</evidence>
<organism evidence="8 9">
    <name type="scientific">Caballeronia fortuita</name>
    <dbReference type="NCBI Taxonomy" id="1777138"/>
    <lineage>
        <taxon>Bacteria</taxon>
        <taxon>Pseudomonadati</taxon>
        <taxon>Pseudomonadota</taxon>
        <taxon>Betaproteobacteria</taxon>
        <taxon>Burkholderiales</taxon>
        <taxon>Burkholderiaceae</taxon>
        <taxon>Caballeronia</taxon>
    </lineage>
</organism>
<keyword evidence="5 8" id="KW-0418">Kinase</keyword>
<dbReference type="STRING" id="1777138.AWB77_00503"/>
<dbReference type="EMBL" id="FCNX02000001">
    <property type="protein sequence ID" value="SAK42850.1"/>
    <property type="molecule type" value="Genomic_DNA"/>
</dbReference>
<protein>
    <recommendedName>
        <fullName evidence="2">histidine kinase</fullName>
        <ecNumber evidence="2">2.7.13.3</ecNumber>
    </recommendedName>
</protein>
<dbReference type="SUPFAM" id="SSF47384">
    <property type="entry name" value="Homodimeric domain of signal transducing histidine kinase"/>
    <property type="match status" value="1"/>
</dbReference>
<evidence type="ECO:0000256" key="1">
    <source>
        <dbReference type="ARBA" id="ARBA00000085"/>
    </source>
</evidence>
<dbReference type="InterPro" id="IPR029016">
    <property type="entry name" value="GAF-like_dom_sf"/>
</dbReference>
<sequence length="401" mass="43013">MENLPKSDETDETLARDIGAVARIGAVPAILHMICEETSMGFAAVARVTDLTWTACAVHDDIGFGLKAGGQLDLYTTLCFESRAARASIAVDDFSTSPAYCNHHTSALYRLESYISVPIILPDGEYFGNLCAFDARPHAVSNTRVVRMFEVFASLIALQLDSARKQSSVEALLADARRTATLREEFIAVLGHDLRNPLSAFNATAELLCRRKEAELVRVGQRLGRTVSRMAGLIDDVMDFARGRLGGGVAVNIESVADLGPSLHAVIDELCDANPSCTVERDIEVLETVDCDRARVQQLLSNLLANALSHGEKGGPVAVTTRLADERLVLSVRNSGKPIPADILTRIFEPYYRPASSVPGGGLGLGLYICKQIVDAHGGSLAVTSTEAAGTIFTASIAQRQ</sequence>
<dbReference type="GO" id="GO:0000155">
    <property type="term" value="F:phosphorelay sensor kinase activity"/>
    <property type="evidence" value="ECO:0007669"/>
    <property type="project" value="InterPro"/>
</dbReference>
<evidence type="ECO:0000256" key="4">
    <source>
        <dbReference type="ARBA" id="ARBA00022679"/>
    </source>
</evidence>
<comment type="caution">
    <text evidence="8">The sequence shown here is derived from an EMBL/GenBank/DDBJ whole genome shotgun (WGS) entry which is preliminary data.</text>
</comment>
<dbReference type="PRINTS" id="PR00344">
    <property type="entry name" value="BCTRLSENSOR"/>
</dbReference>
<keyword evidence="4" id="KW-0808">Transferase</keyword>
<proteinExistence type="predicted"/>
<dbReference type="SUPFAM" id="SSF55874">
    <property type="entry name" value="ATPase domain of HSP90 chaperone/DNA topoisomerase II/histidine kinase"/>
    <property type="match status" value="1"/>
</dbReference>
<dbReference type="InterPro" id="IPR036890">
    <property type="entry name" value="HATPase_C_sf"/>
</dbReference>
<dbReference type="Gene3D" id="1.10.287.130">
    <property type="match status" value="1"/>
</dbReference>
<dbReference type="SMART" id="SM00388">
    <property type="entry name" value="HisKA"/>
    <property type="match status" value="1"/>
</dbReference>
<dbReference type="PROSITE" id="PS50109">
    <property type="entry name" value="HIS_KIN"/>
    <property type="match status" value="1"/>
</dbReference>
<dbReference type="InterPro" id="IPR003661">
    <property type="entry name" value="HisK_dim/P_dom"/>
</dbReference>
<keyword evidence="3" id="KW-0597">Phosphoprotein</keyword>
<keyword evidence="9" id="KW-1185">Reference proteome</keyword>
<dbReference type="InterPro" id="IPR004358">
    <property type="entry name" value="Sig_transdc_His_kin-like_C"/>
</dbReference>
<dbReference type="InterPro" id="IPR036097">
    <property type="entry name" value="HisK_dim/P_sf"/>
</dbReference>
<dbReference type="InterPro" id="IPR003594">
    <property type="entry name" value="HATPase_dom"/>
</dbReference>
<evidence type="ECO:0000256" key="3">
    <source>
        <dbReference type="ARBA" id="ARBA00022553"/>
    </source>
</evidence>
<dbReference type="SMART" id="SM00387">
    <property type="entry name" value="HATPase_c"/>
    <property type="match status" value="1"/>
</dbReference>
<evidence type="ECO:0000313" key="8">
    <source>
        <dbReference type="EMBL" id="SAK42850.1"/>
    </source>
</evidence>
<dbReference type="Proteomes" id="UP000054903">
    <property type="component" value="Unassembled WGS sequence"/>
</dbReference>
<reference evidence="8" key="1">
    <citation type="submission" date="2016-01" db="EMBL/GenBank/DDBJ databases">
        <authorList>
            <person name="Peeters C."/>
        </authorList>
    </citation>
    <scope>NUCLEOTIDE SEQUENCE</scope>
    <source>
        <strain evidence="8">LMG 29320</strain>
    </source>
</reference>
<evidence type="ECO:0000256" key="6">
    <source>
        <dbReference type="ARBA" id="ARBA00023012"/>
    </source>
</evidence>
<name>A0A157ZBD4_9BURK</name>
<dbReference type="PANTHER" id="PTHR43711:SF1">
    <property type="entry name" value="HISTIDINE KINASE 1"/>
    <property type="match status" value="1"/>
</dbReference>
<dbReference type="Pfam" id="PF00512">
    <property type="entry name" value="HisKA"/>
    <property type="match status" value="1"/>
</dbReference>
<dbReference type="OrthoDB" id="8807260at2"/>
<dbReference type="RefSeq" id="WP_061132790.1">
    <property type="nucleotide sequence ID" value="NZ_FCNX02000001.1"/>
</dbReference>
<dbReference type="InterPro" id="IPR050736">
    <property type="entry name" value="Sensor_HK_Regulatory"/>
</dbReference>
<dbReference type="SUPFAM" id="SSF55781">
    <property type="entry name" value="GAF domain-like"/>
    <property type="match status" value="1"/>
</dbReference>
<dbReference type="InterPro" id="IPR003018">
    <property type="entry name" value="GAF"/>
</dbReference>
<gene>
    <name evidence="8" type="ORF">AWB77_00503</name>
</gene>
<dbReference type="CDD" id="cd00082">
    <property type="entry name" value="HisKA"/>
    <property type="match status" value="1"/>
</dbReference>
<evidence type="ECO:0000256" key="5">
    <source>
        <dbReference type="ARBA" id="ARBA00022777"/>
    </source>
</evidence>